<keyword evidence="1" id="KW-0969">Cilium</keyword>
<comment type="caution">
    <text evidence="1">The sequence shown here is derived from an EMBL/GenBank/DDBJ whole genome shotgun (WGS) entry which is preliminary data.</text>
</comment>
<dbReference type="EMBL" id="AALMIS010000072">
    <property type="protein sequence ID" value="EDB1111520.1"/>
    <property type="molecule type" value="Genomic_DNA"/>
</dbReference>
<dbReference type="AlphaFoldDB" id="A0A626NE09"/>
<name>A0A626NE09_CAMJU</name>
<evidence type="ECO:0000313" key="1">
    <source>
        <dbReference type="EMBL" id="EDB1111520.1"/>
    </source>
</evidence>
<keyword evidence="1" id="KW-0282">Flagellum</keyword>
<keyword evidence="1" id="KW-0966">Cell projection</keyword>
<gene>
    <name evidence="1" type="ORF">F9I23_08875</name>
</gene>
<organism evidence="1">
    <name type="scientific">Campylobacter jejuni</name>
    <dbReference type="NCBI Taxonomy" id="197"/>
    <lineage>
        <taxon>Bacteria</taxon>
        <taxon>Pseudomonadati</taxon>
        <taxon>Campylobacterota</taxon>
        <taxon>Epsilonproteobacteria</taxon>
        <taxon>Campylobacterales</taxon>
        <taxon>Campylobacteraceae</taxon>
        <taxon>Campylobacter</taxon>
    </lineage>
</organism>
<accession>A0A626NE09</accession>
<sequence length="51" mass="5689">MITQTMQSKESKESKENSKISFANAFLKQNASKLNEIQNANSQTLARSEAL</sequence>
<feature type="non-terminal residue" evidence="1">
    <location>
        <position position="51"/>
    </location>
</feature>
<proteinExistence type="predicted"/>
<protein>
    <submittedName>
        <fullName evidence="1">Flagellar biosynthesis protein FlgG</fullName>
    </submittedName>
</protein>
<reference evidence="1" key="1">
    <citation type="submission" date="2019-10" db="EMBL/GenBank/DDBJ databases">
        <authorList>
            <consortium name="NARMS: The National Antimicrobial Resistance Monitoring System"/>
        </authorList>
    </citation>
    <scope>NUCLEOTIDE SEQUENCE</scope>
    <source>
        <strain evidence="1">CVM N19C214</strain>
    </source>
</reference>